<dbReference type="Pfam" id="PF00419">
    <property type="entry name" value="Fimbrial"/>
    <property type="match status" value="1"/>
</dbReference>
<dbReference type="GO" id="GO:0009289">
    <property type="term" value="C:pilus"/>
    <property type="evidence" value="ECO:0007669"/>
    <property type="project" value="InterPro"/>
</dbReference>
<dbReference type="EMBL" id="JACNYO010000077">
    <property type="protein sequence ID" value="MBC3215956.1"/>
    <property type="molecule type" value="Genomic_DNA"/>
</dbReference>
<dbReference type="Proteomes" id="UP000659084">
    <property type="component" value="Unassembled WGS sequence"/>
</dbReference>
<dbReference type="PANTHER" id="PTHR33420">
    <property type="entry name" value="FIMBRIAL SUBUNIT ELFA-RELATED"/>
    <property type="match status" value="1"/>
</dbReference>
<feature type="domain" description="Fimbrial-type adhesion" evidence="2">
    <location>
        <begin position="27"/>
        <end position="163"/>
    </location>
</feature>
<comment type="caution">
    <text evidence="3">The sequence shown here is derived from an EMBL/GenBank/DDBJ whole genome shotgun (WGS) entry which is preliminary data.</text>
</comment>
<dbReference type="InterPro" id="IPR050263">
    <property type="entry name" value="Bact_Fimbrial_Adh_Pro"/>
</dbReference>
<dbReference type="Gene3D" id="2.60.40.1090">
    <property type="entry name" value="Fimbrial-type adhesion domain"/>
    <property type="match status" value="1"/>
</dbReference>
<dbReference type="RefSeq" id="WP_179254062.1">
    <property type="nucleotide sequence ID" value="NZ_JACBIV010000067.1"/>
</dbReference>
<proteinExistence type="predicted"/>
<reference evidence="3" key="1">
    <citation type="submission" date="2020-08" db="EMBL/GenBank/DDBJ databases">
        <title>Food and environmental bacterial isolates.</title>
        <authorList>
            <person name="Richter L."/>
            <person name="Du Plessis E.M."/>
            <person name="Duvenage S."/>
            <person name="Allam M."/>
            <person name="Korsten L."/>
        </authorList>
    </citation>
    <scope>NUCLEOTIDE SEQUENCE</scope>
    <source>
        <strain evidence="3">UPMP2127</strain>
    </source>
</reference>
<name>A0AAW3WYV5_SERFO</name>
<evidence type="ECO:0000313" key="3">
    <source>
        <dbReference type="EMBL" id="MBC3215956.1"/>
    </source>
</evidence>
<gene>
    <name evidence="3" type="ORF">H8J20_27990</name>
</gene>
<evidence type="ECO:0000259" key="2">
    <source>
        <dbReference type="Pfam" id="PF00419"/>
    </source>
</evidence>
<accession>A0AAW3WYV5</accession>
<dbReference type="AlphaFoldDB" id="A0AAW3WYV5"/>
<evidence type="ECO:0000256" key="1">
    <source>
        <dbReference type="SAM" id="SignalP"/>
    </source>
</evidence>
<dbReference type="PANTHER" id="PTHR33420:SF34">
    <property type="entry name" value="MINOR FIMBRIAL SUBUNIT"/>
    <property type="match status" value="1"/>
</dbReference>
<protein>
    <submittedName>
        <fullName evidence="3">Fimbrial protein</fullName>
    </submittedName>
</protein>
<dbReference type="InterPro" id="IPR000259">
    <property type="entry name" value="Adhesion_dom_fimbrial"/>
</dbReference>
<feature type="chain" id="PRO_5043442109" evidence="1">
    <location>
        <begin position="24"/>
        <end position="163"/>
    </location>
</feature>
<sequence>MLRINVISSVVLTGMLLSAGANAVDVNFRGTLIDPPPCTINGGTDVDVNFGSTVLTTRVDGVNYRMAVPLNIVCTAPPLNTMRLQFVGTGAPFDAAVVNTDKTDLGIKLYSGTGTGTPVDVNTWLNFTYPTFPAIEAVLVKNPGSTLTSGVFSAASTVLLDWQ</sequence>
<dbReference type="InterPro" id="IPR008966">
    <property type="entry name" value="Adhesion_dom_sf"/>
</dbReference>
<organism evidence="3 4">
    <name type="scientific">Serratia fonticola</name>
    <dbReference type="NCBI Taxonomy" id="47917"/>
    <lineage>
        <taxon>Bacteria</taxon>
        <taxon>Pseudomonadati</taxon>
        <taxon>Pseudomonadota</taxon>
        <taxon>Gammaproteobacteria</taxon>
        <taxon>Enterobacterales</taxon>
        <taxon>Yersiniaceae</taxon>
        <taxon>Serratia</taxon>
    </lineage>
</organism>
<evidence type="ECO:0000313" key="4">
    <source>
        <dbReference type="Proteomes" id="UP000659084"/>
    </source>
</evidence>
<dbReference type="SUPFAM" id="SSF49401">
    <property type="entry name" value="Bacterial adhesins"/>
    <property type="match status" value="1"/>
</dbReference>
<dbReference type="InterPro" id="IPR036937">
    <property type="entry name" value="Adhesion_dom_fimbrial_sf"/>
</dbReference>
<keyword evidence="1" id="KW-0732">Signal</keyword>
<feature type="signal peptide" evidence="1">
    <location>
        <begin position="1"/>
        <end position="23"/>
    </location>
</feature>
<dbReference type="GO" id="GO:0043709">
    <property type="term" value="P:cell adhesion involved in single-species biofilm formation"/>
    <property type="evidence" value="ECO:0007669"/>
    <property type="project" value="TreeGrafter"/>
</dbReference>